<reference evidence="6 7" key="3">
    <citation type="journal article" date="2017" name="Int. J. Syst. Evol. Microbiol.">
        <title>Adaptation of Surface-Associated Bacteria to the Open Ocean: A Genomically Distinct Subpopulation of Phaeobacter gallaeciensis Colonizes Pacific Mesozooplankton.</title>
        <authorList>
            <person name="Freese H.M."/>
            <person name="Methner A."/>
            <person name="Overmann J."/>
        </authorList>
    </citation>
    <scope>NUCLEOTIDE SEQUENCE [LARGE SCALE GENOMIC DNA]</scope>
    <source>
        <strain evidence="6 7">P36</strain>
    </source>
</reference>
<dbReference type="InterPro" id="IPR028345">
    <property type="entry name" value="Antibiotic_NAT-like"/>
</dbReference>
<evidence type="ECO:0000313" key="6">
    <source>
        <dbReference type="EMBL" id="ATG36146.1"/>
    </source>
</evidence>
<gene>
    <name evidence="6" type="primary">yokD</name>
    <name evidence="6" type="ORF">PhaeoP36_02013</name>
</gene>
<dbReference type="PANTHER" id="PTHR11104">
    <property type="entry name" value="AMINOGLYCOSIDE N3-ACETYLTRANSFERASE"/>
    <property type="match status" value="1"/>
</dbReference>
<reference evidence="6 7" key="2">
    <citation type="journal article" date="2017" name="Genome Biol. Evol.">
        <title>Trajectories and Drivers of Genome Evolution in Surface-Associated Marine Phaeobacter.</title>
        <authorList>
            <person name="Freese H.M."/>
            <person name="Sikorski J."/>
            <person name="Bunk B."/>
            <person name="Scheuner C."/>
            <person name="Meier-Kolthoff J.P."/>
            <person name="Sproer C."/>
            <person name="Gram L."/>
            <person name="Overmann J."/>
        </authorList>
    </citation>
    <scope>NUCLEOTIDE SEQUENCE [LARGE SCALE GENOMIC DNA]</scope>
    <source>
        <strain evidence="6 7">P36</strain>
    </source>
</reference>
<sequence length="273" mass="29142">MVIVRRMVAVFHTQTSLLNDLISLGVHAGDGLFVHGSMSAVGATVGGARTIVESLLKTVGGTGLVGMPGFSSDAYFPAGVVPSCLTQDQIAEIEDAVPGFNVAKSPTSGMGVIAETFRTWPGTQRSDHPAVSICLNGKKANDFLKEHSLAWATGEKTPLGKLRDRHAMKILLIGVGWNRCSALHTAETFAQHKRTKTRRFKNGGPNGSWIETPDVADDMNRLFPAIGEAFEKTGAVSFGKFGGAECKVCDFRSLVDFASDWIDCANKRSGDLS</sequence>
<dbReference type="GO" id="GO:0016746">
    <property type="term" value="F:acyltransferase activity"/>
    <property type="evidence" value="ECO:0007669"/>
    <property type="project" value="UniProtKB-KW"/>
</dbReference>
<keyword evidence="4 5" id="KW-0012">Acyltransferase</keyword>
<reference evidence="6 7" key="4">
    <citation type="journal article" date="2018" name="Environ. Microbiol. Rep.">
        <title>Phylogenetic distribution of roseobacticides in the Roseobacter group and their effect on microalgae.</title>
        <authorList>
            <person name="Sonnenschein E.C."/>
            <person name="Phippen C.B."/>
            <person name="Bentzon-Tilia M."/>
            <person name="Rasmussen S.A."/>
            <person name="Nielsen K.F."/>
            <person name="Gram L."/>
        </authorList>
    </citation>
    <scope>NUCLEOTIDE SEQUENCE [LARGE SCALE GENOMIC DNA]</scope>
    <source>
        <strain evidence="6 7">P36</strain>
    </source>
</reference>
<evidence type="ECO:0000256" key="2">
    <source>
        <dbReference type="ARBA" id="ARBA00012882"/>
    </source>
</evidence>
<keyword evidence="5" id="KW-0046">Antibiotic resistance</keyword>
<keyword evidence="3 5" id="KW-0808">Transferase</keyword>
<comment type="catalytic activity">
    <reaction evidence="5">
        <text>a 2-deoxystreptamine antibiotic + acetyl-CoA = an N(3)-acetyl-2-deoxystreptamine antibiotic + CoA + H(+)</text>
        <dbReference type="Rhea" id="RHEA:12665"/>
        <dbReference type="ChEBI" id="CHEBI:15378"/>
        <dbReference type="ChEBI" id="CHEBI:57287"/>
        <dbReference type="ChEBI" id="CHEBI:57288"/>
        <dbReference type="ChEBI" id="CHEBI:57921"/>
        <dbReference type="ChEBI" id="CHEBI:77452"/>
        <dbReference type="EC" id="2.3.1.81"/>
    </reaction>
</comment>
<evidence type="ECO:0000256" key="3">
    <source>
        <dbReference type="ARBA" id="ARBA00022679"/>
    </source>
</evidence>
<dbReference type="PANTHER" id="PTHR11104:SF0">
    <property type="entry name" value="SPBETA PROPHAGE-DERIVED AMINOGLYCOSIDE N(3')-ACETYLTRANSFERASE-LIKE PROTEIN YOKD"/>
    <property type="match status" value="1"/>
</dbReference>
<accession>A0ABM6PEJ0</accession>
<proteinExistence type="inferred from homology"/>
<reference evidence="6 7" key="1">
    <citation type="journal article" date="2017" name="Front. Microbiol.">
        <title>Phaeobacter piscinae sp. nov., a species of the Roseobacter group and potential aquaculture probiont.</title>
        <authorList>
            <person name="Sonnenschein E.C."/>
            <person name="Phippen C.B.W."/>
            <person name="Nielsen K.F."/>
            <person name="Mateiu R.V."/>
            <person name="Melchiorsen J."/>
            <person name="Gram L."/>
            <person name="Overmann J."/>
            <person name="Freese H.M."/>
        </authorList>
    </citation>
    <scope>NUCLEOTIDE SEQUENCE [LARGE SCALE GENOMIC DNA]</scope>
    <source>
        <strain evidence="6 7">P36</strain>
    </source>
</reference>
<keyword evidence="7" id="KW-1185">Reference proteome</keyword>
<organism evidence="6 7">
    <name type="scientific">Phaeobacter piscinae</name>
    <dbReference type="NCBI Taxonomy" id="1580596"/>
    <lineage>
        <taxon>Bacteria</taxon>
        <taxon>Pseudomonadati</taxon>
        <taxon>Pseudomonadota</taxon>
        <taxon>Alphaproteobacteria</taxon>
        <taxon>Rhodobacterales</taxon>
        <taxon>Roseobacteraceae</taxon>
        <taxon>Phaeobacter</taxon>
    </lineage>
</organism>
<dbReference type="Pfam" id="PF02522">
    <property type="entry name" value="Antibiotic_NAT"/>
    <property type="match status" value="1"/>
</dbReference>
<dbReference type="SUPFAM" id="SSF110710">
    <property type="entry name" value="TTHA0583/YokD-like"/>
    <property type="match status" value="1"/>
</dbReference>
<dbReference type="EC" id="2.3.1.-" evidence="5"/>
<evidence type="ECO:0000313" key="7">
    <source>
        <dbReference type="Proteomes" id="UP000218891"/>
    </source>
</evidence>
<dbReference type="InterPro" id="IPR003679">
    <property type="entry name" value="Amioglycoside_AcTrfase"/>
</dbReference>
<evidence type="ECO:0000256" key="4">
    <source>
        <dbReference type="ARBA" id="ARBA00023315"/>
    </source>
</evidence>
<evidence type="ECO:0000256" key="1">
    <source>
        <dbReference type="ARBA" id="ARBA00006383"/>
    </source>
</evidence>
<evidence type="ECO:0000256" key="5">
    <source>
        <dbReference type="RuleBase" id="RU365031"/>
    </source>
</evidence>
<comment type="similarity">
    <text evidence="1 5">Belongs to the antibiotic N-acetyltransferase family.</text>
</comment>
<name>A0ABM6PEJ0_9RHOB</name>
<dbReference type="EMBL" id="CP010643">
    <property type="protein sequence ID" value="ATG36146.1"/>
    <property type="molecule type" value="Genomic_DNA"/>
</dbReference>
<dbReference type="Proteomes" id="UP000218891">
    <property type="component" value="Chromosome"/>
</dbReference>
<protein>
    <recommendedName>
        <fullName evidence="2 5">Aminoglycoside N(3)-acetyltransferase</fullName>
        <ecNumber evidence="5">2.3.1.-</ecNumber>
    </recommendedName>
</protein>